<evidence type="ECO:0000256" key="1">
    <source>
        <dbReference type="SAM" id="MobiDB-lite"/>
    </source>
</evidence>
<feature type="compositionally biased region" description="Low complexity" evidence="1">
    <location>
        <begin position="94"/>
        <end position="124"/>
    </location>
</feature>
<dbReference type="EMBL" id="AUPC02000465">
    <property type="protein sequence ID" value="POG59213.1"/>
    <property type="molecule type" value="Genomic_DNA"/>
</dbReference>
<dbReference type="VEuPathDB" id="FungiDB:RhiirFUN_015598"/>
<name>A0A2P4P1E8_RHIID</name>
<gene>
    <name evidence="2" type="ORF">GLOIN_2v1789404</name>
</gene>
<reference evidence="2 3" key="1">
    <citation type="journal article" date="2013" name="Proc. Natl. Acad. Sci. U.S.A.">
        <title>Genome of an arbuscular mycorrhizal fungus provides insight into the oldest plant symbiosis.</title>
        <authorList>
            <person name="Tisserant E."/>
            <person name="Malbreil M."/>
            <person name="Kuo A."/>
            <person name="Kohler A."/>
            <person name="Symeonidi A."/>
            <person name="Balestrini R."/>
            <person name="Charron P."/>
            <person name="Duensing N."/>
            <person name="Frei Dit Frey N."/>
            <person name="Gianinazzi-Pearson V."/>
            <person name="Gilbert L.B."/>
            <person name="Handa Y."/>
            <person name="Herr J.R."/>
            <person name="Hijri M."/>
            <person name="Koul R."/>
            <person name="Kawaguchi M."/>
            <person name="Krajinski F."/>
            <person name="Lammers P.J."/>
            <person name="Masclaux F.G."/>
            <person name="Murat C."/>
            <person name="Morin E."/>
            <person name="Ndikumana S."/>
            <person name="Pagni M."/>
            <person name="Petitpierre D."/>
            <person name="Requena N."/>
            <person name="Rosikiewicz P."/>
            <person name="Riley R."/>
            <person name="Saito K."/>
            <person name="San Clemente H."/>
            <person name="Shapiro H."/>
            <person name="van Tuinen D."/>
            <person name="Becard G."/>
            <person name="Bonfante P."/>
            <person name="Paszkowski U."/>
            <person name="Shachar-Hill Y.Y."/>
            <person name="Tuskan G.A."/>
            <person name="Young P.W."/>
            <person name="Sanders I.R."/>
            <person name="Henrissat B."/>
            <person name="Rensing S.A."/>
            <person name="Grigoriev I.V."/>
            <person name="Corradi N."/>
            <person name="Roux C."/>
            <person name="Martin F."/>
        </authorList>
    </citation>
    <scope>NUCLEOTIDE SEQUENCE [LARGE SCALE GENOMIC DNA]</scope>
    <source>
        <strain evidence="2 3">DAOM 197198</strain>
    </source>
</reference>
<organism evidence="2 3">
    <name type="scientific">Rhizophagus irregularis (strain DAOM 181602 / DAOM 197198 / MUCL 43194)</name>
    <name type="common">Arbuscular mycorrhizal fungus</name>
    <name type="synonym">Glomus intraradices</name>
    <dbReference type="NCBI Taxonomy" id="747089"/>
    <lineage>
        <taxon>Eukaryota</taxon>
        <taxon>Fungi</taxon>
        <taxon>Fungi incertae sedis</taxon>
        <taxon>Mucoromycota</taxon>
        <taxon>Glomeromycotina</taxon>
        <taxon>Glomeromycetes</taxon>
        <taxon>Glomerales</taxon>
        <taxon>Glomeraceae</taxon>
        <taxon>Rhizophagus</taxon>
    </lineage>
</organism>
<comment type="caution">
    <text evidence="2">The sequence shown here is derived from an EMBL/GenBank/DDBJ whole genome shotgun (WGS) entry which is preliminary data.</text>
</comment>
<dbReference type="AlphaFoldDB" id="A0A2P4P1E8"/>
<feature type="region of interest" description="Disordered" evidence="1">
    <location>
        <begin position="47"/>
        <end position="125"/>
    </location>
</feature>
<feature type="region of interest" description="Disordered" evidence="1">
    <location>
        <begin position="1"/>
        <end position="28"/>
    </location>
</feature>
<protein>
    <submittedName>
        <fullName evidence="2">Uncharacterized protein</fullName>
    </submittedName>
</protein>
<sequence>MASEPSSTTIASEPSASTSEIQTDTTEPSQLKALALHYLQNQDISTFPSRIPKLNPCRIMGGGSRARQESQAIMQDQATSPIVIEDEDDDDNRSNSVDNSGNDTNVQKSESQSRRNSSRQSLRRGITREQEKFQALLQELFTPAMGEKAENVDYAEEDADGSISQSLARLYQKATRAGLRVAKANQDEIFLCWYKYAEGFENGF</sequence>
<evidence type="ECO:0000313" key="2">
    <source>
        <dbReference type="EMBL" id="POG59213.1"/>
    </source>
</evidence>
<feature type="compositionally biased region" description="Polar residues" evidence="1">
    <location>
        <begin position="69"/>
        <end position="80"/>
    </location>
</feature>
<evidence type="ECO:0000313" key="3">
    <source>
        <dbReference type="Proteomes" id="UP000018888"/>
    </source>
</evidence>
<dbReference type="Proteomes" id="UP000018888">
    <property type="component" value="Unassembled WGS sequence"/>
</dbReference>
<keyword evidence="3" id="KW-1185">Reference proteome</keyword>
<reference evidence="2 3" key="2">
    <citation type="journal article" date="2018" name="New Phytol.">
        <title>High intraspecific genome diversity in the model arbuscular mycorrhizal symbiont Rhizophagus irregularis.</title>
        <authorList>
            <person name="Chen E.C.H."/>
            <person name="Morin E."/>
            <person name="Beaudet D."/>
            <person name="Noel J."/>
            <person name="Yildirir G."/>
            <person name="Ndikumana S."/>
            <person name="Charron P."/>
            <person name="St-Onge C."/>
            <person name="Giorgi J."/>
            <person name="Kruger M."/>
            <person name="Marton T."/>
            <person name="Ropars J."/>
            <person name="Grigoriev I.V."/>
            <person name="Hainaut M."/>
            <person name="Henrissat B."/>
            <person name="Roux C."/>
            <person name="Martin F."/>
            <person name="Corradi N."/>
        </authorList>
    </citation>
    <scope>NUCLEOTIDE SEQUENCE [LARGE SCALE GENOMIC DNA]</scope>
    <source>
        <strain evidence="2 3">DAOM 197198</strain>
    </source>
</reference>
<accession>A0A2P4P1E8</accession>
<proteinExistence type="predicted"/>